<feature type="compositionally biased region" description="Basic and acidic residues" evidence="1">
    <location>
        <begin position="59"/>
        <end position="69"/>
    </location>
</feature>
<feature type="non-terminal residue" evidence="3">
    <location>
        <position position="192"/>
    </location>
</feature>
<proteinExistence type="predicted"/>
<dbReference type="AlphaFoldDB" id="A0A2G9SEG5"/>
<dbReference type="Pfam" id="PF08074">
    <property type="entry name" value="CHDCT2"/>
    <property type="match status" value="1"/>
</dbReference>
<dbReference type="OrthoDB" id="5857104at2759"/>
<name>A0A2G9SEG5_AQUCT</name>
<sequence>MCEERRASNRGEQSGPVICLLSGDQRTDDPPDLLAESARVKGAYVVMTSQTEKSQGGATEKDPAADKAETGQGETPRGAEELKQKEETLKDVNPTNQREETRNSNGRKEEGRPERPRFMFNIADGGFTELHTLWQNEERAAICSGRLNEIWHRRHDYWLLAGVVVGHSQRHSHVAVTPVRVTSGTTADTSSS</sequence>
<dbReference type="InterPro" id="IPR012957">
    <property type="entry name" value="CHD_C2"/>
</dbReference>
<feature type="compositionally biased region" description="Basic and acidic residues" evidence="1">
    <location>
        <begin position="77"/>
        <end position="90"/>
    </location>
</feature>
<gene>
    <name evidence="3" type="ORF">AB205_0094210</name>
</gene>
<accession>A0A2G9SEG5</accession>
<dbReference type="EMBL" id="KV924166">
    <property type="protein sequence ID" value="PIO38546.1"/>
    <property type="molecule type" value="Genomic_DNA"/>
</dbReference>
<feature type="compositionally biased region" description="Polar residues" evidence="1">
    <location>
        <begin position="47"/>
        <end position="57"/>
    </location>
</feature>
<organism evidence="3">
    <name type="scientific">Aquarana catesbeiana</name>
    <name type="common">American bullfrog</name>
    <name type="synonym">Rana catesbeiana</name>
    <dbReference type="NCBI Taxonomy" id="8400"/>
    <lineage>
        <taxon>Eukaryota</taxon>
        <taxon>Metazoa</taxon>
        <taxon>Chordata</taxon>
        <taxon>Craniata</taxon>
        <taxon>Vertebrata</taxon>
        <taxon>Euteleostomi</taxon>
        <taxon>Amphibia</taxon>
        <taxon>Batrachia</taxon>
        <taxon>Anura</taxon>
        <taxon>Neobatrachia</taxon>
        <taxon>Ranoidea</taxon>
        <taxon>Ranidae</taxon>
        <taxon>Aquarana</taxon>
    </lineage>
</organism>
<feature type="compositionally biased region" description="Basic and acidic residues" evidence="1">
    <location>
        <begin position="97"/>
        <end position="117"/>
    </location>
</feature>
<evidence type="ECO:0000259" key="2">
    <source>
        <dbReference type="Pfam" id="PF08074"/>
    </source>
</evidence>
<reference evidence="3" key="1">
    <citation type="submission" date="2017-08" db="EMBL/GenBank/DDBJ databases">
        <title>Assembly of the North American Bullfrog Genome.</title>
        <authorList>
            <person name="Warren R.L."/>
            <person name="Vandervalk B.P."/>
            <person name="Kucuk E."/>
            <person name="Birol I."/>
            <person name="Helbing C."/>
            <person name="Pandoh P."/>
            <person name="Behsaz B."/>
            <person name="Mohamadi H."/>
            <person name="Chu J."/>
            <person name="Jackman S."/>
            <person name="Hammond S.A."/>
            <person name="Veldhoen N."/>
            <person name="Kirk H."/>
            <person name="Zhao Y."/>
            <person name="Coope R."/>
            <person name="Pleasance S."/>
            <person name="Moore R."/>
            <person name="Holt R."/>
        </authorList>
    </citation>
    <scope>NUCLEOTIDE SEQUENCE</scope>
    <source>
        <strain evidence="3">Bruno</strain>
        <tissue evidence="3">Liver</tissue>
    </source>
</reference>
<evidence type="ECO:0000313" key="3">
    <source>
        <dbReference type="EMBL" id="PIO38546.1"/>
    </source>
</evidence>
<evidence type="ECO:0000256" key="1">
    <source>
        <dbReference type="SAM" id="MobiDB-lite"/>
    </source>
</evidence>
<feature type="domain" description="CHD C-terminal 2" evidence="2">
    <location>
        <begin position="148"/>
        <end position="174"/>
    </location>
</feature>
<feature type="region of interest" description="Disordered" evidence="1">
    <location>
        <begin position="1"/>
        <end position="117"/>
    </location>
</feature>
<protein>
    <recommendedName>
        <fullName evidence="2">CHD C-terminal 2 domain-containing protein</fullName>
    </recommendedName>
</protein>